<protein>
    <submittedName>
        <fullName evidence="1">Uncharacterized protein</fullName>
    </submittedName>
</protein>
<sequence>MRDRRNMYRYVFVLWLVGAHARHKSLRKGRRTASKHGGVVRVENETVGCLCCRRTACGSVSQVDGVSGYYPRKRRRGAETGQCKPQTTVLAMLVSHRHARW</sequence>
<keyword evidence="2" id="KW-1185">Reference proteome</keyword>
<name>A0A6A7AWI8_9PLEO</name>
<accession>A0A6A7AWI8</accession>
<organism evidence="1 2">
    <name type="scientific">Plenodomus tracheiphilus IPT5</name>
    <dbReference type="NCBI Taxonomy" id="1408161"/>
    <lineage>
        <taxon>Eukaryota</taxon>
        <taxon>Fungi</taxon>
        <taxon>Dikarya</taxon>
        <taxon>Ascomycota</taxon>
        <taxon>Pezizomycotina</taxon>
        <taxon>Dothideomycetes</taxon>
        <taxon>Pleosporomycetidae</taxon>
        <taxon>Pleosporales</taxon>
        <taxon>Pleosporineae</taxon>
        <taxon>Leptosphaeriaceae</taxon>
        <taxon>Plenodomus</taxon>
    </lineage>
</organism>
<proteinExistence type="predicted"/>
<dbReference type="EMBL" id="MU006324">
    <property type="protein sequence ID" value="KAF2847661.1"/>
    <property type="molecule type" value="Genomic_DNA"/>
</dbReference>
<evidence type="ECO:0000313" key="2">
    <source>
        <dbReference type="Proteomes" id="UP000799423"/>
    </source>
</evidence>
<gene>
    <name evidence="1" type="ORF">T440DRAFT_190827</name>
</gene>
<dbReference type="AlphaFoldDB" id="A0A6A7AWI8"/>
<evidence type="ECO:0000313" key="1">
    <source>
        <dbReference type="EMBL" id="KAF2847661.1"/>
    </source>
</evidence>
<dbReference type="Proteomes" id="UP000799423">
    <property type="component" value="Unassembled WGS sequence"/>
</dbReference>
<reference evidence="1" key="1">
    <citation type="submission" date="2020-01" db="EMBL/GenBank/DDBJ databases">
        <authorList>
            <consortium name="DOE Joint Genome Institute"/>
            <person name="Haridas S."/>
            <person name="Albert R."/>
            <person name="Binder M."/>
            <person name="Bloem J."/>
            <person name="Labutti K."/>
            <person name="Salamov A."/>
            <person name="Andreopoulos B."/>
            <person name="Baker S.E."/>
            <person name="Barry K."/>
            <person name="Bills G."/>
            <person name="Bluhm B.H."/>
            <person name="Cannon C."/>
            <person name="Castanera R."/>
            <person name="Culley D.E."/>
            <person name="Daum C."/>
            <person name="Ezra D."/>
            <person name="Gonzalez J.B."/>
            <person name="Henrissat B."/>
            <person name="Kuo A."/>
            <person name="Liang C."/>
            <person name="Lipzen A."/>
            <person name="Lutzoni F."/>
            <person name="Magnuson J."/>
            <person name="Mondo S."/>
            <person name="Nolan M."/>
            <person name="Ohm R."/>
            <person name="Pangilinan J."/>
            <person name="Park H.-J."/>
            <person name="Ramirez L."/>
            <person name="Alfaro M."/>
            <person name="Sun H."/>
            <person name="Tritt A."/>
            <person name="Yoshinaga Y."/>
            <person name="Zwiers L.-H."/>
            <person name="Turgeon B.G."/>
            <person name="Goodwin S.B."/>
            <person name="Spatafora J.W."/>
            <person name="Crous P.W."/>
            <person name="Grigoriev I.V."/>
        </authorList>
    </citation>
    <scope>NUCLEOTIDE SEQUENCE</scope>
    <source>
        <strain evidence="1">IPT5</strain>
    </source>
</reference>